<evidence type="ECO:0000256" key="5">
    <source>
        <dbReference type="ARBA" id="ARBA00023136"/>
    </source>
</evidence>
<evidence type="ECO:0000256" key="6">
    <source>
        <dbReference type="SAM" id="Phobius"/>
    </source>
</evidence>
<comment type="caution">
    <text evidence="8">The sequence shown here is derived from an EMBL/GenBank/DDBJ whole genome shotgun (WGS) entry which is preliminary data.</text>
</comment>
<feature type="transmembrane region" description="Helical" evidence="6">
    <location>
        <begin position="75"/>
        <end position="93"/>
    </location>
</feature>
<accession>A0A9D2KAU7</accession>
<comment type="similarity">
    <text evidence="2">Belongs to the GtrA family.</text>
</comment>
<dbReference type="GO" id="GO:0005886">
    <property type="term" value="C:plasma membrane"/>
    <property type="evidence" value="ECO:0007669"/>
    <property type="project" value="TreeGrafter"/>
</dbReference>
<dbReference type="EMBL" id="DXAQ01000111">
    <property type="protein sequence ID" value="HIZ89704.1"/>
    <property type="molecule type" value="Genomic_DNA"/>
</dbReference>
<name>A0A9D2KAU7_9BACT</name>
<evidence type="ECO:0000259" key="7">
    <source>
        <dbReference type="Pfam" id="PF04138"/>
    </source>
</evidence>
<feature type="domain" description="GtrA/DPMS transmembrane" evidence="7">
    <location>
        <begin position="14"/>
        <end position="134"/>
    </location>
</feature>
<dbReference type="InterPro" id="IPR051401">
    <property type="entry name" value="GtrA_CellWall_Glycosyl"/>
</dbReference>
<evidence type="ECO:0000313" key="9">
    <source>
        <dbReference type="Proteomes" id="UP000824176"/>
    </source>
</evidence>
<dbReference type="AlphaFoldDB" id="A0A9D2KAU7"/>
<evidence type="ECO:0000313" key="8">
    <source>
        <dbReference type="EMBL" id="HIZ89704.1"/>
    </source>
</evidence>
<evidence type="ECO:0000256" key="1">
    <source>
        <dbReference type="ARBA" id="ARBA00004141"/>
    </source>
</evidence>
<dbReference type="Pfam" id="PF04138">
    <property type="entry name" value="GtrA_DPMS_TM"/>
    <property type="match status" value="1"/>
</dbReference>
<gene>
    <name evidence="8" type="ORF">H9804_07145</name>
</gene>
<comment type="subcellular location">
    <subcellularLocation>
        <location evidence="1">Membrane</location>
        <topology evidence="1">Multi-pass membrane protein</topology>
    </subcellularLocation>
</comment>
<dbReference type="InterPro" id="IPR007267">
    <property type="entry name" value="GtrA_DPMS_TM"/>
</dbReference>
<keyword evidence="3 6" id="KW-0812">Transmembrane</keyword>
<feature type="transmembrane region" description="Helical" evidence="6">
    <location>
        <begin position="12"/>
        <end position="34"/>
    </location>
</feature>
<keyword evidence="4 6" id="KW-1133">Transmembrane helix</keyword>
<evidence type="ECO:0000256" key="2">
    <source>
        <dbReference type="ARBA" id="ARBA00009399"/>
    </source>
</evidence>
<feature type="transmembrane region" description="Helical" evidence="6">
    <location>
        <begin position="113"/>
        <end position="133"/>
    </location>
</feature>
<evidence type="ECO:0000256" key="4">
    <source>
        <dbReference type="ARBA" id="ARBA00022989"/>
    </source>
</evidence>
<sequence length="137" mass="16000">MKIFNIFYDKTFFKFIITGIINTFVGAGIMFAFYNLFHCSYWLSSIMNYVIGSIVSFLLNKYWTFKSNLFSIKEVIYFIINIAVCFIIAYGAAKPFAMYLLSDYSVKVQENVAMFIGMVIFTLLNYLSQRFIVFKKA</sequence>
<reference evidence="8" key="2">
    <citation type="submission" date="2021-04" db="EMBL/GenBank/DDBJ databases">
        <authorList>
            <person name="Gilroy R."/>
        </authorList>
    </citation>
    <scope>NUCLEOTIDE SEQUENCE</scope>
    <source>
        <strain evidence="8">ChiW4-1371</strain>
    </source>
</reference>
<feature type="transmembrane region" description="Helical" evidence="6">
    <location>
        <begin position="40"/>
        <end position="63"/>
    </location>
</feature>
<dbReference type="Proteomes" id="UP000824176">
    <property type="component" value="Unassembled WGS sequence"/>
</dbReference>
<dbReference type="PANTHER" id="PTHR38459:SF1">
    <property type="entry name" value="PROPHAGE BACTOPRENOL-LINKED GLUCOSE TRANSLOCASE HOMOLOG"/>
    <property type="match status" value="1"/>
</dbReference>
<dbReference type="GO" id="GO:0000271">
    <property type="term" value="P:polysaccharide biosynthetic process"/>
    <property type="evidence" value="ECO:0007669"/>
    <property type="project" value="InterPro"/>
</dbReference>
<keyword evidence="5 6" id="KW-0472">Membrane</keyword>
<organism evidence="8 9">
    <name type="scientific">Candidatus Mucispirillum faecigallinarum</name>
    <dbReference type="NCBI Taxonomy" id="2838699"/>
    <lineage>
        <taxon>Bacteria</taxon>
        <taxon>Pseudomonadati</taxon>
        <taxon>Deferribacterota</taxon>
        <taxon>Deferribacteres</taxon>
        <taxon>Deferribacterales</taxon>
        <taxon>Mucispirillaceae</taxon>
        <taxon>Mucispirillum</taxon>
    </lineage>
</organism>
<protein>
    <submittedName>
        <fullName evidence="8">GtrA family protein</fullName>
    </submittedName>
</protein>
<proteinExistence type="inferred from homology"/>
<evidence type="ECO:0000256" key="3">
    <source>
        <dbReference type="ARBA" id="ARBA00022692"/>
    </source>
</evidence>
<dbReference type="PANTHER" id="PTHR38459">
    <property type="entry name" value="PROPHAGE BACTOPRENOL-LINKED GLUCOSE TRANSLOCASE HOMOLOG"/>
    <property type="match status" value="1"/>
</dbReference>
<reference evidence="8" key="1">
    <citation type="journal article" date="2021" name="PeerJ">
        <title>Extensive microbial diversity within the chicken gut microbiome revealed by metagenomics and culture.</title>
        <authorList>
            <person name="Gilroy R."/>
            <person name="Ravi A."/>
            <person name="Getino M."/>
            <person name="Pursley I."/>
            <person name="Horton D.L."/>
            <person name="Alikhan N.F."/>
            <person name="Baker D."/>
            <person name="Gharbi K."/>
            <person name="Hall N."/>
            <person name="Watson M."/>
            <person name="Adriaenssens E.M."/>
            <person name="Foster-Nyarko E."/>
            <person name="Jarju S."/>
            <person name="Secka A."/>
            <person name="Antonio M."/>
            <person name="Oren A."/>
            <person name="Chaudhuri R.R."/>
            <person name="La Ragione R."/>
            <person name="Hildebrand F."/>
            <person name="Pallen M.J."/>
        </authorList>
    </citation>
    <scope>NUCLEOTIDE SEQUENCE</scope>
    <source>
        <strain evidence="8">ChiW4-1371</strain>
    </source>
</reference>